<dbReference type="GO" id="GO:0005507">
    <property type="term" value="F:copper ion binding"/>
    <property type="evidence" value="ECO:0007669"/>
    <property type="project" value="TreeGrafter"/>
</dbReference>
<dbReference type="EMBL" id="CP106878">
    <property type="protein sequence ID" value="WAA09460.1"/>
    <property type="molecule type" value="Genomic_DNA"/>
</dbReference>
<dbReference type="GO" id="GO:1990169">
    <property type="term" value="P:stress response to copper ion"/>
    <property type="evidence" value="ECO:0007669"/>
    <property type="project" value="TreeGrafter"/>
</dbReference>
<proteinExistence type="predicted"/>
<dbReference type="PROSITE" id="PS50151">
    <property type="entry name" value="UVR"/>
    <property type="match status" value="1"/>
</dbReference>
<dbReference type="SUPFAM" id="SSF46600">
    <property type="entry name" value="C-terminal UvrC-binding domain of UvrB"/>
    <property type="match status" value="1"/>
</dbReference>
<sequence length="179" mass="20645">MLCEECQKRPATLHFTKIINGEKTEIHLCEQCAQEKGNFIFMNQSPSLTINNLLAGLFNVNPSFEQKQQETIQHKDLIQCTECGMTFSRFLKVGKFGCPNCYPTFHDQLTPILKRLHGGNWKHSGKIPKRAGGSLFIKKKIDILKETLQTLIEKEEFEKAAEVRDEIRMYERQLQEGDV</sequence>
<accession>A0A9E8LTQ1</accession>
<reference evidence="2" key="1">
    <citation type="submission" date="2022-09" db="EMBL/GenBank/DDBJ databases">
        <title>Complete Genomes of Fervidibacillus albus and Fervidibacillus halotolerans isolated from tidal flat sediments.</title>
        <authorList>
            <person name="Kwon K.K."/>
            <person name="Yang S.-H."/>
            <person name="Park M.J."/>
            <person name="Oh H.-M."/>
        </authorList>
    </citation>
    <scope>NUCLEOTIDE SEQUENCE</scope>
    <source>
        <strain evidence="2">MEBiC13591</strain>
    </source>
</reference>
<keyword evidence="3" id="KW-1185">Reference proteome</keyword>
<dbReference type="AlphaFoldDB" id="A0A9E8LTQ1"/>
<organism evidence="2 3">
    <name type="scientific">Fervidibacillus albus</name>
    <dbReference type="NCBI Taxonomy" id="2980026"/>
    <lineage>
        <taxon>Bacteria</taxon>
        <taxon>Bacillati</taxon>
        <taxon>Bacillota</taxon>
        <taxon>Bacilli</taxon>
        <taxon>Bacillales</taxon>
        <taxon>Bacillaceae</taxon>
        <taxon>Fervidibacillus</taxon>
    </lineage>
</organism>
<dbReference type="PANTHER" id="PTHR38430:SF1">
    <property type="entry name" value="PROTEIN-ARGININE KINASE ACTIVATOR PROTEIN"/>
    <property type="match status" value="1"/>
</dbReference>
<dbReference type="PANTHER" id="PTHR38430">
    <property type="entry name" value="PROTEIN-ARGININE KINASE ACTIVATOR PROTEIN"/>
    <property type="match status" value="1"/>
</dbReference>
<dbReference type="KEGG" id="faf:OE104_13035"/>
<dbReference type="Proteomes" id="UP001164718">
    <property type="component" value="Chromosome"/>
</dbReference>
<evidence type="ECO:0000313" key="2">
    <source>
        <dbReference type="EMBL" id="WAA09460.1"/>
    </source>
</evidence>
<protein>
    <submittedName>
        <fullName evidence="2">UvrB/UvrC motif-containing protein</fullName>
    </submittedName>
</protein>
<dbReference type="Pfam" id="PF02151">
    <property type="entry name" value="UVR"/>
    <property type="match status" value="1"/>
</dbReference>
<dbReference type="GO" id="GO:0046870">
    <property type="term" value="F:cadmium ion binding"/>
    <property type="evidence" value="ECO:0007669"/>
    <property type="project" value="TreeGrafter"/>
</dbReference>
<dbReference type="GO" id="GO:0008270">
    <property type="term" value="F:zinc ion binding"/>
    <property type="evidence" value="ECO:0007669"/>
    <property type="project" value="TreeGrafter"/>
</dbReference>
<dbReference type="PIRSF" id="PIRSF015034">
    <property type="entry name" value="YacH"/>
    <property type="match status" value="1"/>
</dbReference>
<dbReference type="RefSeq" id="WP_275417241.1">
    <property type="nucleotide sequence ID" value="NZ_CP106878.1"/>
</dbReference>
<dbReference type="InterPro" id="IPR025542">
    <property type="entry name" value="YacH"/>
</dbReference>
<evidence type="ECO:0000313" key="3">
    <source>
        <dbReference type="Proteomes" id="UP001164718"/>
    </source>
</evidence>
<dbReference type="InterPro" id="IPR001943">
    <property type="entry name" value="UVR_dom"/>
</dbReference>
<feature type="domain" description="UVR" evidence="1">
    <location>
        <begin position="138"/>
        <end position="173"/>
    </location>
</feature>
<dbReference type="GO" id="GO:0050897">
    <property type="term" value="F:cobalt ion binding"/>
    <property type="evidence" value="ECO:0007669"/>
    <property type="project" value="TreeGrafter"/>
</dbReference>
<dbReference type="GO" id="GO:1990170">
    <property type="term" value="P:stress response to cadmium ion"/>
    <property type="evidence" value="ECO:0007669"/>
    <property type="project" value="TreeGrafter"/>
</dbReference>
<name>A0A9E8LTQ1_9BACI</name>
<dbReference type="InterPro" id="IPR036876">
    <property type="entry name" value="UVR_dom_sf"/>
</dbReference>
<gene>
    <name evidence="2" type="ORF">OE104_13035</name>
</gene>
<evidence type="ECO:0000259" key="1">
    <source>
        <dbReference type="PROSITE" id="PS50151"/>
    </source>
</evidence>